<evidence type="ECO:0000313" key="2">
    <source>
        <dbReference type="EMBL" id="AUD79469.1"/>
    </source>
</evidence>
<dbReference type="AlphaFoldDB" id="A0A2K9B017"/>
<dbReference type="KEGG" id="kpd:CW740_09540"/>
<dbReference type="InterPro" id="IPR042095">
    <property type="entry name" value="SUMF_sf"/>
</dbReference>
<reference evidence="2 3" key="1">
    <citation type="submission" date="2017-12" db="EMBL/GenBank/DDBJ databases">
        <title>Kangiella profundi FT102 completed genome.</title>
        <authorList>
            <person name="Xu J."/>
            <person name="Wang J."/>
            <person name="Lu Y."/>
        </authorList>
    </citation>
    <scope>NUCLEOTIDE SEQUENCE [LARGE SCALE GENOMIC DNA]</scope>
    <source>
        <strain evidence="2 3">FT102</strain>
    </source>
</reference>
<dbReference type="Pfam" id="PF03781">
    <property type="entry name" value="FGE-sulfatase"/>
    <property type="match status" value="1"/>
</dbReference>
<dbReference type="PANTHER" id="PTHR23150">
    <property type="entry name" value="SULFATASE MODIFYING FACTOR 1, 2"/>
    <property type="match status" value="1"/>
</dbReference>
<dbReference type="Proteomes" id="UP000232693">
    <property type="component" value="Chromosome"/>
</dbReference>
<evidence type="ECO:0000259" key="1">
    <source>
        <dbReference type="Pfam" id="PF03781"/>
    </source>
</evidence>
<proteinExistence type="predicted"/>
<dbReference type="SUPFAM" id="SSF56436">
    <property type="entry name" value="C-type lectin-like"/>
    <property type="match status" value="1"/>
</dbReference>
<dbReference type="InterPro" id="IPR051043">
    <property type="entry name" value="Sulfatase_Mod_Factor_Kinase"/>
</dbReference>
<dbReference type="EMBL" id="CP025120">
    <property type="protein sequence ID" value="AUD79469.1"/>
    <property type="molecule type" value="Genomic_DNA"/>
</dbReference>
<name>A0A2K9B017_9GAMM</name>
<accession>A0A2K9B017</accession>
<dbReference type="InterPro" id="IPR005532">
    <property type="entry name" value="SUMF_dom"/>
</dbReference>
<dbReference type="OrthoDB" id="9768004at2"/>
<keyword evidence="3" id="KW-1185">Reference proteome</keyword>
<feature type="domain" description="Sulfatase-modifying factor enzyme-like" evidence="1">
    <location>
        <begin position="43"/>
        <end position="263"/>
    </location>
</feature>
<gene>
    <name evidence="2" type="ORF">CW740_09540</name>
</gene>
<dbReference type="RefSeq" id="WP_106647280.1">
    <property type="nucleotide sequence ID" value="NZ_BMGO01000001.1"/>
</dbReference>
<protein>
    <recommendedName>
        <fullName evidence="1">Sulfatase-modifying factor enzyme-like domain-containing protein</fullName>
    </recommendedName>
</protein>
<organism evidence="2 3">
    <name type="scientific">Kangiella profundi</name>
    <dbReference type="NCBI Taxonomy" id="1561924"/>
    <lineage>
        <taxon>Bacteria</taxon>
        <taxon>Pseudomonadati</taxon>
        <taxon>Pseudomonadota</taxon>
        <taxon>Gammaproteobacteria</taxon>
        <taxon>Kangiellales</taxon>
        <taxon>Kangiellaceae</taxon>
        <taxon>Kangiella</taxon>
    </lineage>
</organism>
<dbReference type="Gene3D" id="3.90.1580.10">
    <property type="entry name" value="paralog of FGE (formylglycine-generating enzyme)"/>
    <property type="match status" value="1"/>
</dbReference>
<sequence>MNISHLKLVALSLILIGVSGSSSLMAKASEVSSPEGMQLVKGGEYRPLYMSKDSPIQSVNDFYLDQYPVTNKDFQEFVKGNPGWAKSEAPKVFVEKQYLQHWSNDGYPKALTNSPVTNVSWFAADAYCKAQGKRLPRVSEWELAALASETQADGSVEKDYKQKILMWYSRPSQKQLSAVGQNEPNYWGIYDMHGLIWEWTEDFNSALVTGESRGDSTIDTKLFCAGGASGAVDPGDYAAFMRYGFRSSLEAKFTLPNLGFRCAQDAEQNQ</sequence>
<dbReference type="GO" id="GO:0120147">
    <property type="term" value="F:formylglycine-generating oxidase activity"/>
    <property type="evidence" value="ECO:0007669"/>
    <property type="project" value="TreeGrafter"/>
</dbReference>
<evidence type="ECO:0000313" key="3">
    <source>
        <dbReference type="Proteomes" id="UP000232693"/>
    </source>
</evidence>
<dbReference type="InterPro" id="IPR016187">
    <property type="entry name" value="CTDL_fold"/>
</dbReference>
<dbReference type="PANTHER" id="PTHR23150:SF19">
    <property type="entry name" value="FORMYLGLYCINE-GENERATING ENZYME"/>
    <property type="match status" value="1"/>
</dbReference>